<reference evidence="4 5" key="1">
    <citation type="journal article" date="2008" name="BMC Genomics">
        <title>The linear chromosome of the plant-pathogenic mycoplasma 'Candidatus Phytoplasma mali'.</title>
        <authorList>
            <person name="Kube M."/>
            <person name="Schneider B."/>
            <person name="Kuhl H."/>
            <person name="Dandekar T."/>
            <person name="Heitmann K."/>
            <person name="Migdoll A.M."/>
            <person name="Reinhardt R."/>
            <person name="Seemueller E."/>
        </authorList>
    </citation>
    <scope>NUCLEOTIDE SEQUENCE [LARGE SCALE GENOMIC DNA]</scope>
    <source>
        <strain evidence="4 5">AT</strain>
    </source>
</reference>
<dbReference type="Gene3D" id="2.40.280.10">
    <property type="match status" value="1"/>
</dbReference>
<sequence length="151" mass="17999">MKKNFKIITVNKKAEYDYFLEKKYYAGIKLLGCEIKSIRLGKVNIQNAHIFIKNNEIFIMNMLIDKYKLSCDLFFQEKREKKLLLNKKEIIQIKNKMKIQSLTTIPVKLYLDKHLAKLEIALAKGKKKYDKRNDLKEKTIKLDLKKNYPLI</sequence>
<dbReference type="EMBL" id="CU469464">
    <property type="protein sequence ID" value="CAP18515.1"/>
    <property type="molecule type" value="Genomic_DNA"/>
</dbReference>
<dbReference type="InterPro" id="IPR000037">
    <property type="entry name" value="SsrA-bd_prot"/>
</dbReference>
<evidence type="ECO:0000256" key="3">
    <source>
        <dbReference type="HAMAP-Rule" id="MF_00023"/>
    </source>
</evidence>
<dbReference type="KEGG" id="pml:ATP_00328"/>
<dbReference type="GO" id="GO:0003723">
    <property type="term" value="F:RNA binding"/>
    <property type="evidence" value="ECO:0007669"/>
    <property type="project" value="UniProtKB-UniRule"/>
</dbReference>
<organism evidence="4 5">
    <name type="scientific">Phytoplasma mali (strain AT)</name>
    <dbReference type="NCBI Taxonomy" id="482235"/>
    <lineage>
        <taxon>Bacteria</taxon>
        <taxon>Bacillati</taxon>
        <taxon>Mycoplasmatota</taxon>
        <taxon>Mollicutes</taxon>
        <taxon>Acholeplasmatales</taxon>
        <taxon>Acholeplasmataceae</taxon>
        <taxon>Candidatus Phytoplasma</taxon>
        <taxon>16SrX (Apple proliferation group)</taxon>
    </lineage>
</organism>
<keyword evidence="1 3" id="KW-0963">Cytoplasm</keyword>
<dbReference type="HOGENOM" id="CLU_108953_0_1_14"/>
<proteinExistence type="inferred from homology"/>
<accession>B3QZX8</accession>
<protein>
    <recommendedName>
        <fullName evidence="3">SsrA-binding protein</fullName>
    </recommendedName>
    <alternativeName>
        <fullName evidence="3">Small protein B</fullName>
    </alternativeName>
</protein>
<evidence type="ECO:0000313" key="5">
    <source>
        <dbReference type="Proteomes" id="UP000002020"/>
    </source>
</evidence>
<dbReference type="PANTHER" id="PTHR30308">
    <property type="entry name" value="TMRNA-BINDING COMPONENT OF TRANS-TRANSLATION TAGGING COMPLEX"/>
    <property type="match status" value="1"/>
</dbReference>
<dbReference type="Proteomes" id="UP000002020">
    <property type="component" value="Chromosome"/>
</dbReference>
<comment type="subcellular location">
    <subcellularLocation>
        <location evidence="3">Cytoplasm</location>
    </subcellularLocation>
    <text evidence="3">The tmRNA-SmpB complex associates with stalled 70S ribosomes.</text>
</comment>
<dbReference type="InterPro" id="IPR023620">
    <property type="entry name" value="SmpB"/>
</dbReference>
<dbReference type="GO" id="GO:0070930">
    <property type="term" value="P:trans-translation-dependent protein tagging"/>
    <property type="evidence" value="ECO:0007669"/>
    <property type="project" value="TreeGrafter"/>
</dbReference>
<dbReference type="PROSITE" id="PS01317">
    <property type="entry name" value="SSRP"/>
    <property type="match status" value="1"/>
</dbReference>
<dbReference type="eggNOG" id="COG0691">
    <property type="taxonomic scope" value="Bacteria"/>
</dbReference>
<evidence type="ECO:0000256" key="1">
    <source>
        <dbReference type="ARBA" id="ARBA00022490"/>
    </source>
</evidence>
<dbReference type="AlphaFoldDB" id="B3QZX8"/>
<keyword evidence="5" id="KW-1185">Reference proteome</keyword>
<comment type="similarity">
    <text evidence="3">Belongs to the SmpB family.</text>
</comment>
<dbReference type="HAMAP" id="MF_00023">
    <property type="entry name" value="SmpB"/>
    <property type="match status" value="1"/>
</dbReference>
<dbReference type="PANTHER" id="PTHR30308:SF2">
    <property type="entry name" value="SSRA-BINDING PROTEIN"/>
    <property type="match status" value="1"/>
</dbReference>
<keyword evidence="2 3" id="KW-0694">RNA-binding</keyword>
<dbReference type="NCBIfam" id="TIGR00086">
    <property type="entry name" value="smpB"/>
    <property type="match status" value="1"/>
</dbReference>
<gene>
    <name evidence="3 4" type="primary">smpB</name>
    <name evidence="4" type="ordered locus">ATP_00328</name>
</gene>
<dbReference type="Pfam" id="PF01668">
    <property type="entry name" value="SmpB"/>
    <property type="match status" value="1"/>
</dbReference>
<comment type="function">
    <text evidence="3">Required for rescue of stalled ribosomes mediated by trans-translation. Binds to transfer-messenger RNA (tmRNA), required for stable association of tmRNA with ribosomes. tmRNA and SmpB together mimic tRNA shape, replacing the anticodon stem-loop with SmpB. tmRNA is encoded by the ssrA gene; the 2 termini fold to resemble tRNA(Ala) and it encodes a 'tag peptide', a short internal open reading frame. During trans-translation Ala-aminoacylated tmRNA acts like a tRNA, entering the A-site of stalled ribosomes, displacing the stalled mRNA. The ribosome then switches to translate the ORF on the tmRNA; the nascent peptide is terminated with the 'tag peptide' encoded by the tmRNA and targeted for degradation. The ribosome is freed to recommence translation, which seems to be the essential function of trans-translation.</text>
</comment>
<dbReference type="InterPro" id="IPR020081">
    <property type="entry name" value="SsrA-bd_prot_CS"/>
</dbReference>
<dbReference type="STRING" id="37692.ATP_00328"/>
<dbReference type="GO" id="GO:0070929">
    <property type="term" value="P:trans-translation"/>
    <property type="evidence" value="ECO:0007669"/>
    <property type="project" value="UniProtKB-UniRule"/>
</dbReference>
<evidence type="ECO:0000313" key="4">
    <source>
        <dbReference type="EMBL" id="CAP18515.1"/>
    </source>
</evidence>
<name>B3QZX8_PHYMT</name>
<evidence type="ECO:0000256" key="2">
    <source>
        <dbReference type="ARBA" id="ARBA00022884"/>
    </source>
</evidence>
<dbReference type="GO" id="GO:0005829">
    <property type="term" value="C:cytosol"/>
    <property type="evidence" value="ECO:0007669"/>
    <property type="project" value="TreeGrafter"/>
</dbReference>
<dbReference type="SUPFAM" id="SSF74982">
    <property type="entry name" value="Small protein B (SmpB)"/>
    <property type="match status" value="1"/>
</dbReference>
<dbReference type="NCBIfam" id="NF003843">
    <property type="entry name" value="PRK05422.1"/>
    <property type="match status" value="1"/>
</dbReference>